<dbReference type="InterPro" id="IPR050492">
    <property type="entry name" value="Bact_metal-bind_prot9"/>
</dbReference>
<dbReference type="PRINTS" id="PR00690">
    <property type="entry name" value="ADHESNFAMILY"/>
</dbReference>
<dbReference type="Proteomes" id="UP000726105">
    <property type="component" value="Unassembled WGS sequence"/>
</dbReference>
<dbReference type="SUPFAM" id="SSF53807">
    <property type="entry name" value="Helical backbone' metal receptor"/>
    <property type="match status" value="1"/>
</dbReference>
<dbReference type="InterPro" id="IPR006127">
    <property type="entry name" value="ZnuA-like"/>
</dbReference>
<dbReference type="PANTHER" id="PTHR42953:SF3">
    <property type="entry name" value="HIGH-AFFINITY ZINC UPTAKE SYSTEM PROTEIN ZNUA"/>
    <property type="match status" value="1"/>
</dbReference>
<comment type="caution">
    <text evidence="6">The sequence shown here is derived from an EMBL/GenBank/DDBJ whole genome shotgun (WGS) entry which is preliminary data.</text>
</comment>
<name>A0A935IM45_9MICO</name>
<protein>
    <submittedName>
        <fullName evidence="6">Zinc ABC transporter substrate-binding protein</fullName>
    </submittedName>
</protein>
<dbReference type="AlphaFoldDB" id="A0A935IM45"/>
<dbReference type="Proteomes" id="UP000886632">
    <property type="component" value="Unassembled WGS sequence"/>
</dbReference>
<dbReference type="EMBL" id="JADKGK010000022">
    <property type="protein sequence ID" value="MBL0004897.1"/>
    <property type="molecule type" value="Genomic_DNA"/>
</dbReference>
<dbReference type="GO" id="GO:0030001">
    <property type="term" value="P:metal ion transport"/>
    <property type="evidence" value="ECO:0007669"/>
    <property type="project" value="InterPro"/>
</dbReference>
<feature type="signal peptide" evidence="5">
    <location>
        <begin position="1"/>
        <end position="43"/>
    </location>
</feature>
<accession>A0A935IM45</accession>
<evidence type="ECO:0000256" key="4">
    <source>
        <dbReference type="RuleBase" id="RU003512"/>
    </source>
</evidence>
<evidence type="ECO:0000256" key="5">
    <source>
        <dbReference type="SAM" id="SignalP"/>
    </source>
</evidence>
<reference evidence="6 8" key="1">
    <citation type="submission" date="2020-10" db="EMBL/GenBank/DDBJ databases">
        <title>Connecting structure to function with the recovery of over 1000 high-quality activated sludge metagenome-assembled genomes encoding full-length rRNA genes using long-read sequencing.</title>
        <authorList>
            <person name="Singleton C.M."/>
            <person name="Petriglieri F."/>
            <person name="Kristensen J.M."/>
            <person name="Kirkegaard R.H."/>
            <person name="Michaelsen T.Y."/>
            <person name="Andersen M.H."/>
            <person name="Karst S.M."/>
            <person name="Dueholm M.S."/>
            <person name="Nielsen P.H."/>
            <person name="Albertsen M."/>
        </authorList>
    </citation>
    <scope>NUCLEOTIDE SEQUENCE [LARGE SCALE GENOMIC DNA]</scope>
    <source>
        <strain evidence="6">Ega_18-Q3-R5-49_MAXAC.001</strain>
        <strain evidence="7">Ribe_18-Q3-R11-54_MAXAC.001</strain>
    </source>
</reference>
<evidence type="ECO:0000256" key="1">
    <source>
        <dbReference type="ARBA" id="ARBA00011028"/>
    </source>
</evidence>
<proteinExistence type="inferred from homology"/>
<dbReference type="GO" id="GO:0046872">
    <property type="term" value="F:metal ion binding"/>
    <property type="evidence" value="ECO:0007669"/>
    <property type="project" value="InterPro"/>
</dbReference>
<evidence type="ECO:0000313" key="6">
    <source>
        <dbReference type="EMBL" id="MBK7272738.1"/>
    </source>
</evidence>
<organism evidence="6 8">
    <name type="scientific">Candidatus Phosphoribacter hodrii</name>
    <dbReference type="NCBI Taxonomy" id="2953743"/>
    <lineage>
        <taxon>Bacteria</taxon>
        <taxon>Bacillati</taxon>
        <taxon>Actinomycetota</taxon>
        <taxon>Actinomycetes</taxon>
        <taxon>Micrococcales</taxon>
        <taxon>Dermatophilaceae</taxon>
        <taxon>Candidatus Phosphoribacter</taxon>
    </lineage>
</organism>
<evidence type="ECO:0000256" key="3">
    <source>
        <dbReference type="ARBA" id="ARBA00022729"/>
    </source>
</evidence>
<dbReference type="Gene3D" id="3.40.50.1980">
    <property type="entry name" value="Nitrogenase molybdenum iron protein domain"/>
    <property type="match status" value="2"/>
</dbReference>
<gene>
    <name evidence="6" type="ORF">IPI13_06060</name>
    <name evidence="7" type="ORF">IPP00_13225</name>
</gene>
<dbReference type="Pfam" id="PF01297">
    <property type="entry name" value="ZnuA"/>
    <property type="match status" value="1"/>
</dbReference>
<dbReference type="EMBL" id="JADJIB010000002">
    <property type="protein sequence ID" value="MBK7272738.1"/>
    <property type="molecule type" value="Genomic_DNA"/>
</dbReference>
<evidence type="ECO:0000313" key="8">
    <source>
        <dbReference type="Proteomes" id="UP000726105"/>
    </source>
</evidence>
<evidence type="ECO:0000256" key="2">
    <source>
        <dbReference type="ARBA" id="ARBA00022448"/>
    </source>
</evidence>
<comment type="similarity">
    <text evidence="1 4">Belongs to the bacterial solute-binding protein 9 family.</text>
</comment>
<dbReference type="InterPro" id="IPR006128">
    <property type="entry name" value="Lipoprotein_PsaA-like"/>
</dbReference>
<feature type="chain" id="PRO_5038277306" evidence="5">
    <location>
        <begin position="44"/>
        <end position="321"/>
    </location>
</feature>
<dbReference type="PANTHER" id="PTHR42953">
    <property type="entry name" value="HIGH-AFFINITY ZINC UPTAKE SYSTEM PROTEIN ZNUA-RELATED"/>
    <property type="match status" value="1"/>
</dbReference>
<dbReference type="GO" id="GO:0007155">
    <property type="term" value="P:cell adhesion"/>
    <property type="evidence" value="ECO:0007669"/>
    <property type="project" value="InterPro"/>
</dbReference>
<evidence type="ECO:0000313" key="7">
    <source>
        <dbReference type="EMBL" id="MBL0004897.1"/>
    </source>
</evidence>
<sequence length="321" mass="33281">MPRTAPARPRPTSRANRTRVIRAAAWGAVAVLALVSACASPRAAQESAESATAQVPVSAAFYPLAYLLEQVGGPGVRVWTITKPGVEPHDLELTPKDLVDLPKMSLVAYLKGFQPAVDEAVAQQAPSAAYDVSAAADLTLGAPAGEASATDLHFWLDPIRYAAVGTALGERLALADPTHAADYRARAKTFAASMEQLDKTFATGLASCATKQLVTSHAAFGYLAARYGLTQVPIAGLSPDQEPSAKQLADVAATVKAAGVKTIFSETLVDPKFAQTIAQETGATLALLDPVEGITDQSAAKDYPGVMLANLAALRTGLGCS</sequence>
<keyword evidence="3 5" id="KW-0732">Signal</keyword>
<keyword evidence="2 4" id="KW-0813">Transport</keyword>